<sequence>MAPPRESEEPSPPQYTSLRVADREAAIVEDVWEAMIPRRWQELKWFNLEFTCAPEIFHENKSFIQRILRDRKAQQYWKAKLFVKAKNIPRLMRQGFHLSAADLIPGYGEMHFDDQGRAEEVGFDPSWKHRRCYYFMDTAGDPEWKATLEVFAKSPSVVMNFRLEWTTPDTKPQLQYPLR</sequence>
<proteinExistence type="predicted"/>
<evidence type="ECO:0000313" key="2">
    <source>
        <dbReference type="Proteomes" id="UP000754883"/>
    </source>
</evidence>
<dbReference type="Proteomes" id="UP000754883">
    <property type="component" value="Unassembled WGS sequence"/>
</dbReference>
<organism evidence="1 2">
    <name type="scientific">Clonostachys byssicola</name>
    <dbReference type="NCBI Taxonomy" id="160290"/>
    <lineage>
        <taxon>Eukaryota</taxon>
        <taxon>Fungi</taxon>
        <taxon>Dikarya</taxon>
        <taxon>Ascomycota</taxon>
        <taxon>Pezizomycotina</taxon>
        <taxon>Sordariomycetes</taxon>
        <taxon>Hypocreomycetidae</taxon>
        <taxon>Hypocreales</taxon>
        <taxon>Bionectriaceae</taxon>
        <taxon>Clonostachys</taxon>
    </lineage>
</organism>
<reference evidence="2" key="1">
    <citation type="submission" date="2019-06" db="EMBL/GenBank/DDBJ databases">
        <authorList>
            <person name="Broberg M."/>
        </authorList>
    </citation>
    <scope>NUCLEOTIDE SEQUENCE [LARGE SCALE GENOMIC DNA]</scope>
</reference>
<dbReference type="EMBL" id="CABFNO020001566">
    <property type="protein sequence ID" value="CAH0004503.1"/>
    <property type="molecule type" value="Genomic_DNA"/>
</dbReference>
<accession>A0A9N9YDL4</accession>
<feature type="non-terminal residue" evidence="1">
    <location>
        <position position="1"/>
    </location>
</feature>
<protein>
    <submittedName>
        <fullName evidence="1">Uncharacterized protein</fullName>
    </submittedName>
</protein>
<gene>
    <name evidence="1" type="ORF">CBYS24578_00012044</name>
</gene>
<dbReference type="OrthoDB" id="4589291at2759"/>
<evidence type="ECO:0000313" key="1">
    <source>
        <dbReference type="EMBL" id="CAH0004503.1"/>
    </source>
</evidence>
<keyword evidence="2" id="KW-1185">Reference proteome</keyword>
<dbReference type="AlphaFoldDB" id="A0A9N9YDL4"/>
<name>A0A9N9YDL4_9HYPO</name>
<reference evidence="1 2" key="2">
    <citation type="submission" date="2021-10" db="EMBL/GenBank/DDBJ databases">
        <authorList>
            <person name="Piombo E."/>
        </authorList>
    </citation>
    <scope>NUCLEOTIDE SEQUENCE [LARGE SCALE GENOMIC DNA]</scope>
</reference>
<comment type="caution">
    <text evidence="1">The sequence shown here is derived from an EMBL/GenBank/DDBJ whole genome shotgun (WGS) entry which is preliminary data.</text>
</comment>